<dbReference type="PANTHER" id="PTHR12271">
    <property type="entry name" value="POLY A POLYMERASE CID PAP -RELATED"/>
    <property type="match status" value="1"/>
</dbReference>
<dbReference type="GO" id="GO:0016779">
    <property type="term" value="F:nucleotidyltransferase activity"/>
    <property type="evidence" value="ECO:0007669"/>
    <property type="project" value="InterPro"/>
</dbReference>
<dbReference type="PANTHER" id="PTHR12271:SF40">
    <property type="entry name" value="POLY(A) RNA POLYMERASE GLD2"/>
    <property type="match status" value="1"/>
</dbReference>
<gene>
    <name evidence="2" type="ORF">g.35711</name>
</gene>
<evidence type="ECO:0000313" key="2">
    <source>
        <dbReference type="EMBL" id="JAS28933.1"/>
    </source>
</evidence>
<reference evidence="2" key="1">
    <citation type="submission" date="2015-12" db="EMBL/GenBank/DDBJ databases">
        <title>De novo transcriptome assembly of four potential Pierce s Disease insect vectors from Arizona vineyards.</title>
        <authorList>
            <person name="Tassone E.E."/>
        </authorList>
    </citation>
    <scope>NUCLEOTIDE SEQUENCE</scope>
</reference>
<dbReference type="AlphaFoldDB" id="A0A1B6DTD5"/>
<dbReference type="SUPFAM" id="SSF81631">
    <property type="entry name" value="PAP/OAS1 substrate-binding domain"/>
    <property type="match status" value="1"/>
</dbReference>
<dbReference type="InterPro" id="IPR043519">
    <property type="entry name" value="NT_sf"/>
</dbReference>
<dbReference type="SUPFAM" id="SSF81301">
    <property type="entry name" value="Nucleotidyltransferase"/>
    <property type="match status" value="1"/>
</dbReference>
<protein>
    <recommendedName>
        <fullName evidence="1">Terminal uridylyltransferase 4/7 nucleotidyltransferase domain-containing protein</fullName>
    </recommendedName>
</protein>
<sequence>MGTPTHPHYPRHMRLLANEPTYYLTIQFHQIQHLKQIESSKPKAMYICKVCNYYCDNYEVVKFHVGREKHRANLVNEYLCKNLESLPDFCKEQVDAIQDEIWSMIFENRASQDNIELRHKLADLIRTHITEQFPDCSLTLYGSTFSTMGLLEHSDLNLKLSSNIEDSQQVLYDVALYLESIDIFDSHQVCYSEIPKLVFGFDGKIKGSIVVCSQIVDKTAKLFKLFCNLDDRVNHLATALKVWGKKCDVINPEKGTLASSSLCMLLIYYL</sequence>
<name>A0A1B6DTD5_9HEMI</name>
<accession>A0A1B6DTD5</accession>
<proteinExistence type="predicted"/>
<feature type="domain" description="Terminal uridylyltransferase 4/7 nucleotidyltransferase" evidence="1">
    <location>
        <begin position="82"/>
        <end position="163"/>
    </location>
</feature>
<organism evidence="2">
    <name type="scientific">Clastoptera arizonana</name>
    <name type="common">Arizona spittle bug</name>
    <dbReference type="NCBI Taxonomy" id="38151"/>
    <lineage>
        <taxon>Eukaryota</taxon>
        <taxon>Metazoa</taxon>
        <taxon>Ecdysozoa</taxon>
        <taxon>Arthropoda</taxon>
        <taxon>Hexapoda</taxon>
        <taxon>Insecta</taxon>
        <taxon>Pterygota</taxon>
        <taxon>Neoptera</taxon>
        <taxon>Paraneoptera</taxon>
        <taxon>Hemiptera</taxon>
        <taxon>Auchenorrhyncha</taxon>
        <taxon>Cercopoidea</taxon>
        <taxon>Clastopteridae</taxon>
        <taxon>Clastoptera</taxon>
    </lineage>
</organism>
<dbReference type="GO" id="GO:0031123">
    <property type="term" value="P:RNA 3'-end processing"/>
    <property type="evidence" value="ECO:0007669"/>
    <property type="project" value="TreeGrafter"/>
</dbReference>
<evidence type="ECO:0000259" key="1">
    <source>
        <dbReference type="Pfam" id="PF19088"/>
    </source>
</evidence>
<dbReference type="Gene3D" id="1.10.1410.10">
    <property type="match status" value="1"/>
</dbReference>
<dbReference type="InterPro" id="IPR045100">
    <property type="entry name" value="TUT4/7_NTP_transf"/>
</dbReference>
<dbReference type="EMBL" id="GEDC01008365">
    <property type="protein sequence ID" value="JAS28933.1"/>
    <property type="molecule type" value="Transcribed_RNA"/>
</dbReference>
<dbReference type="Pfam" id="PF19088">
    <property type="entry name" value="TUTase"/>
    <property type="match status" value="1"/>
</dbReference>
<dbReference type="Gene3D" id="3.30.460.10">
    <property type="entry name" value="Beta Polymerase, domain 2"/>
    <property type="match status" value="1"/>
</dbReference>
<feature type="non-terminal residue" evidence="2">
    <location>
        <position position="270"/>
    </location>
</feature>